<evidence type="ECO:0000256" key="2">
    <source>
        <dbReference type="ARBA" id="ARBA00022448"/>
    </source>
</evidence>
<evidence type="ECO:0000313" key="8">
    <source>
        <dbReference type="EMBL" id="MFD1672002.1"/>
    </source>
</evidence>
<dbReference type="SUPFAM" id="SSF103473">
    <property type="entry name" value="MFS general substrate transporter"/>
    <property type="match status" value="1"/>
</dbReference>
<organism evidence="8 9">
    <name type="scientific">Agrilactobacillus yilanensis</name>
    <dbReference type="NCBI Taxonomy" id="2485997"/>
    <lineage>
        <taxon>Bacteria</taxon>
        <taxon>Bacillati</taxon>
        <taxon>Bacillota</taxon>
        <taxon>Bacilli</taxon>
        <taxon>Lactobacillales</taxon>
        <taxon>Lactobacillaceae</taxon>
        <taxon>Agrilactobacillus</taxon>
    </lineage>
</organism>
<evidence type="ECO:0000313" key="9">
    <source>
        <dbReference type="Proteomes" id="UP001597267"/>
    </source>
</evidence>
<comment type="subcellular location">
    <subcellularLocation>
        <location evidence="1">Cell membrane</location>
        <topology evidence="1">Multi-pass membrane protein</topology>
    </subcellularLocation>
</comment>
<feature type="transmembrane region" description="Helical" evidence="6">
    <location>
        <begin position="71"/>
        <end position="88"/>
    </location>
</feature>
<dbReference type="InterPro" id="IPR011701">
    <property type="entry name" value="MFS"/>
</dbReference>
<name>A0ABW4J717_9LACO</name>
<feature type="transmembrane region" description="Helical" evidence="6">
    <location>
        <begin position="285"/>
        <end position="302"/>
    </location>
</feature>
<dbReference type="PROSITE" id="PS50850">
    <property type="entry name" value="MFS"/>
    <property type="match status" value="1"/>
</dbReference>
<comment type="caution">
    <text evidence="8">The sequence shown here is derived from an EMBL/GenBank/DDBJ whole genome shotgun (WGS) entry which is preliminary data.</text>
</comment>
<proteinExistence type="predicted"/>
<feature type="transmembrane region" description="Helical" evidence="6">
    <location>
        <begin position="347"/>
        <end position="368"/>
    </location>
</feature>
<dbReference type="Proteomes" id="UP001597267">
    <property type="component" value="Unassembled WGS sequence"/>
</dbReference>
<keyword evidence="5 6" id="KW-0472">Membrane</keyword>
<dbReference type="RefSeq" id="WP_125715153.1">
    <property type="nucleotide sequence ID" value="NZ_JBHTOP010000022.1"/>
</dbReference>
<gene>
    <name evidence="8" type="ORF">ACFQ5M_07840</name>
</gene>
<feature type="transmembrane region" description="Helical" evidence="6">
    <location>
        <begin position="161"/>
        <end position="181"/>
    </location>
</feature>
<feature type="transmembrane region" description="Helical" evidence="6">
    <location>
        <begin position="308"/>
        <end position="326"/>
    </location>
</feature>
<accession>A0ABW4J717</accession>
<evidence type="ECO:0000256" key="4">
    <source>
        <dbReference type="ARBA" id="ARBA00022989"/>
    </source>
</evidence>
<dbReference type="InterPro" id="IPR020846">
    <property type="entry name" value="MFS_dom"/>
</dbReference>
<evidence type="ECO:0000256" key="1">
    <source>
        <dbReference type="ARBA" id="ARBA00004651"/>
    </source>
</evidence>
<evidence type="ECO:0000256" key="6">
    <source>
        <dbReference type="SAM" id="Phobius"/>
    </source>
</evidence>
<dbReference type="PANTHER" id="PTHR11360">
    <property type="entry name" value="MONOCARBOXYLATE TRANSPORTER"/>
    <property type="match status" value="1"/>
</dbReference>
<evidence type="ECO:0000256" key="5">
    <source>
        <dbReference type="ARBA" id="ARBA00023136"/>
    </source>
</evidence>
<feature type="transmembrane region" description="Helical" evidence="6">
    <location>
        <begin position="45"/>
        <end position="64"/>
    </location>
</feature>
<feature type="transmembrane region" description="Helical" evidence="6">
    <location>
        <begin position="374"/>
        <end position="394"/>
    </location>
</feature>
<sequence length="422" mass="46147">MRTNRWFYTALGVFILLFAGLVYAWSVFASSLKGYFTQWSAAQLSLTFTICMITYCIAGLICGWLKISARAKLIISGLLFFIGFYMASQANSLITLYIGYGVLAASASGFAFNTVMSSVTKFFPDKPGLISGILLMGFGFGSFFIGKIYQAVTPGGDGFRQTFFGFGILLLIVMVLCSFFIREPKLAEIDRYRLTIKTTAKIDTHDVTPKAMLKNRSFQFFFVWATVLSMSGLILISQASAIATEAKPTTSAAALATAVGLISIFNGIGRVLSGILFDKIGRLKTMLLINTTFMIAVTLIFLAISKHLYPILIVSYIFAGLAYGGITPTNSAFMKANFGEKYYAINLSIINMNLVISSFGSTISGLLYDKTNSYYSTLILMAGIVVIGYIMSFLSKSRNQQSTISDSETDLETFKAANQSSF</sequence>
<keyword evidence="2" id="KW-0813">Transport</keyword>
<feature type="transmembrane region" description="Helical" evidence="6">
    <location>
        <begin position="252"/>
        <end position="273"/>
    </location>
</feature>
<keyword evidence="4 6" id="KW-1133">Transmembrane helix</keyword>
<dbReference type="InterPro" id="IPR050327">
    <property type="entry name" value="Proton-linked_MCT"/>
</dbReference>
<feature type="domain" description="Major facilitator superfamily (MFS) profile" evidence="7">
    <location>
        <begin position="5"/>
        <end position="400"/>
    </location>
</feature>
<evidence type="ECO:0000259" key="7">
    <source>
        <dbReference type="PROSITE" id="PS50850"/>
    </source>
</evidence>
<dbReference type="EMBL" id="JBHTOP010000022">
    <property type="protein sequence ID" value="MFD1672002.1"/>
    <property type="molecule type" value="Genomic_DNA"/>
</dbReference>
<feature type="transmembrane region" description="Helical" evidence="6">
    <location>
        <begin position="94"/>
        <end position="116"/>
    </location>
</feature>
<keyword evidence="3 6" id="KW-0812">Transmembrane</keyword>
<feature type="transmembrane region" description="Helical" evidence="6">
    <location>
        <begin position="128"/>
        <end position="149"/>
    </location>
</feature>
<evidence type="ECO:0000256" key="3">
    <source>
        <dbReference type="ARBA" id="ARBA00022692"/>
    </source>
</evidence>
<reference evidence="9" key="1">
    <citation type="journal article" date="2019" name="Int. J. Syst. Evol. Microbiol.">
        <title>The Global Catalogue of Microorganisms (GCM) 10K type strain sequencing project: providing services to taxonomists for standard genome sequencing and annotation.</title>
        <authorList>
            <consortium name="The Broad Institute Genomics Platform"/>
            <consortium name="The Broad Institute Genome Sequencing Center for Infectious Disease"/>
            <person name="Wu L."/>
            <person name="Ma J."/>
        </authorList>
    </citation>
    <scope>NUCLEOTIDE SEQUENCE [LARGE SCALE GENOMIC DNA]</scope>
    <source>
        <strain evidence="9">CCM 8896</strain>
    </source>
</reference>
<feature type="transmembrane region" description="Helical" evidence="6">
    <location>
        <begin position="220"/>
        <end position="240"/>
    </location>
</feature>
<dbReference type="InterPro" id="IPR036259">
    <property type="entry name" value="MFS_trans_sf"/>
</dbReference>
<keyword evidence="9" id="KW-1185">Reference proteome</keyword>
<protein>
    <submittedName>
        <fullName evidence="8">MFS transporter</fullName>
    </submittedName>
</protein>
<dbReference type="Gene3D" id="1.20.1250.20">
    <property type="entry name" value="MFS general substrate transporter like domains"/>
    <property type="match status" value="2"/>
</dbReference>
<dbReference type="Pfam" id="PF07690">
    <property type="entry name" value="MFS_1"/>
    <property type="match status" value="1"/>
</dbReference>